<dbReference type="InterPro" id="IPR019775">
    <property type="entry name" value="WD40_repeat_CS"/>
</dbReference>
<feature type="region of interest" description="Disordered" evidence="7">
    <location>
        <begin position="1"/>
        <end position="28"/>
    </location>
</feature>
<dbReference type="OrthoDB" id="7318948at2759"/>
<dbReference type="Gene3D" id="2.130.10.10">
    <property type="entry name" value="YVTN repeat-like/Quinoprotein amine dehydrogenase"/>
    <property type="match status" value="1"/>
</dbReference>
<dbReference type="InterPro" id="IPR001680">
    <property type="entry name" value="WD40_rpt"/>
</dbReference>
<dbReference type="VEuPathDB" id="FungiDB:LCOR_11650.1"/>
<dbReference type="InterPro" id="IPR051243">
    <property type="entry name" value="PcG_WD-repeat"/>
</dbReference>
<dbReference type="PROSITE" id="PS50082">
    <property type="entry name" value="WD_REPEATS_2"/>
    <property type="match status" value="1"/>
</dbReference>
<dbReference type="InterPro" id="IPR015943">
    <property type="entry name" value="WD40/YVTN_repeat-like_dom_sf"/>
</dbReference>
<dbReference type="EMBL" id="CBTN010000112">
    <property type="protein sequence ID" value="CDH60874.1"/>
    <property type="molecule type" value="Genomic_DNA"/>
</dbReference>
<evidence type="ECO:0000256" key="1">
    <source>
        <dbReference type="ARBA" id="ARBA00008075"/>
    </source>
</evidence>
<evidence type="ECO:0000256" key="4">
    <source>
        <dbReference type="ARBA" id="ARBA00023015"/>
    </source>
</evidence>
<dbReference type="AlphaFoldDB" id="A0A068SF07"/>
<dbReference type="SMART" id="SM00320">
    <property type="entry name" value="WD40"/>
    <property type="match status" value="7"/>
</dbReference>
<feature type="repeat" description="WD" evidence="6">
    <location>
        <begin position="172"/>
        <end position="214"/>
    </location>
</feature>
<evidence type="ECO:0000256" key="3">
    <source>
        <dbReference type="ARBA" id="ARBA00022737"/>
    </source>
</evidence>
<comment type="similarity">
    <text evidence="1">Belongs to the WD repeat ESC family.</text>
</comment>
<keyword evidence="3" id="KW-0677">Repeat</keyword>
<protein>
    <submittedName>
        <fullName evidence="8">Wd g-beta repeat-containing protein</fullName>
    </submittedName>
</protein>
<organism evidence="8 9">
    <name type="scientific">Lichtheimia corymbifera JMRC:FSU:9682</name>
    <dbReference type="NCBI Taxonomy" id="1263082"/>
    <lineage>
        <taxon>Eukaryota</taxon>
        <taxon>Fungi</taxon>
        <taxon>Fungi incertae sedis</taxon>
        <taxon>Mucoromycota</taxon>
        <taxon>Mucoromycotina</taxon>
        <taxon>Mucoromycetes</taxon>
        <taxon>Mucorales</taxon>
        <taxon>Lichtheimiaceae</taxon>
        <taxon>Lichtheimia</taxon>
    </lineage>
</organism>
<keyword evidence="4" id="KW-0805">Transcription regulation</keyword>
<dbReference type="Pfam" id="PF00400">
    <property type="entry name" value="WD40"/>
    <property type="match status" value="2"/>
</dbReference>
<keyword evidence="2 6" id="KW-0853">WD repeat</keyword>
<evidence type="ECO:0000256" key="5">
    <source>
        <dbReference type="ARBA" id="ARBA00023163"/>
    </source>
</evidence>
<name>A0A068SF07_9FUNG</name>
<keyword evidence="9" id="KW-1185">Reference proteome</keyword>
<proteinExistence type="inferred from homology"/>
<reference evidence="8" key="1">
    <citation type="submission" date="2013-08" db="EMBL/GenBank/DDBJ databases">
        <title>Gene expansion shapes genome architecture in the human pathogen Lichtheimia corymbifera: an evolutionary genomics analysis in the ancient terrestrial Mucorales (Mucoromycotina).</title>
        <authorList>
            <person name="Schwartze V.U."/>
            <person name="Winter S."/>
            <person name="Shelest E."/>
            <person name="Marcet-Houben M."/>
            <person name="Horn F."/>
            <person name="Wehner S."/>
            <person name="Hoffmann K."/>
            <person name="Riege K."/>
            <person name="Sammeth M."/>
            <person name="Nowrousian M."/>
            <person name="Valiante V."/>
            <person name="Linde J."/>
            <person name="Jacobsen I.D."/>
            <person name="Marz M."/>
            <person name="Brakhage A.A."/>
            <person name="Gabaldon T."/>
            <person name="Bocker S."/>
            <person name="Voigt K."/>
        </authorList>
    </citation>
    <scope>NUCLEOTIDE SEQUENCE [LARGE SCALE GENOMIC DNA]</scope>
    <source>
        <strain evidence="8">FSU 9682</strain>
    </source>
</reference>
<dbReference type="PROSITE" id="PS50294">
    <property type="entry name" value="WD_REPEATS_REGION"/>
    <property type="match status" value="1"/>
</dbReference>
<evidence type="ECO:0000256" key="2">
    <source>
        <dbReference type="ARBA" id="ARBA00022574"/>
    </source>
</evidence>
<sequence>MVSVKRRLSTDESEGSSNNKVAKTDELSREQRQERVFVNMRLRRIIKENHASTIHQLAFFFNNKNFSGPVGIDLQKTFDKRGSVQRDQTDTSNVLASVGGCQMSVYDNEHCGDHLDIMSNFDLSLQQDGEVKRELHTFCWLYRENDAWLATAGTDSQIHIVSLALSQEMAILEGHAKTIHDLQPHPQRDNYILSTSKDGTMRLWDVDKKKCLAIFEADATVTCFSPSGNTFISGTSRGELRQWTIPDDLDEHDEPIRIQKKQSKLYKKFHGDNYIDCIRYANGHVISKSSNGRIEIWEADTEKHIRSIRIRTGECCSRFDVSLDENYLCVGNSSGSVFVYNLHTGKLITELSHRRSNKAVRCCTFTRDCRQILVGGEEGFMLRYDYIDDATLEEWANWRKPENS</sequence>
<evidence type="ECO:0000256" key="7">
    <source>
        <dbReference type="SAM" id="MobiDB-lite"/>
    </source>
</evidence>
<gene>
    <name evidence="8" type="ORF">LCOR_11650.1</name>
</gene>
<dbReference type="STRING" id="1263082.A0A068SF07"/>
<accession>A0A068SF07</accession>
<evidence type="ECO:0000313" key="9">
    <source>
        <dbReference type="Proteomes" id="UP000027586"/>
    </source>
</evidence>
<dbReference type="Proteomes" id="UP000027586">
    <property type="component" value="Unassembled WGS sequence"/>
</dbReference>
<dbReference type="PANTHER" id="PTHR10253">
    <property type="entry name" value="POLYCOMB PROTEIN"/>
    <property type="match status" value="1"/>
</dbReference>
<comment type="caution">
    <text evidence="8">The sequence shown here is derived from an EMBL/GenBank/DDBJ whole genome shotgun (WGS) entry which is preliminary data.</text>
</comment>
<dbReference type="PROSITE" id="PS00678">
    <property type="entry name" value="WD_REPEATS_1"/>
    <property type="match status" value="1"/>
</dbReference>
<evidence type="ECO:0000256" key="6">
    <source>
        <dbReference type="PROSITE-ProRule" id="PRU00221"/>
    </source>
</evidence>
<keyword evidence="5" id="KW-0804">Transcription</keyword>
<evidence type="ECO:0000313" key="8">
    <source>
        <dbReference type="EMBL" id="CDH60874.1"/>
    </source>
</evidence>
<dbReference type="SUPFAM" id="SSF50978">
    <property type="entry name" value="WD40 repeat-like"/>
    <property type="match status" value="1"/>
</dbReference>
<dbReference type="InterPro" id="IPR036322">
    <property type="entry name" value="WD40_repeat_dom_sf"/>
</dbReference>